<feature type="compositionally biased region" description="Polar residues" evidence="3">
    <location>
        <begin position="76"/>
        <end position="94"/>
    </location>
</feature>
<feature type="compositionally biased region" description="Low complexity" evidence="3">
    <location>
        <begin position="601"/>
        <end position="664"/>
    </location>
</feature>
<dbReference type="SUPFAM" id="SSF54928">
    <property type="entry name" value="RNA-binding domain, RBD"/>
    <property type="match status" value="3"/>
</dbReference>
<reference evidence="5" key="1">
    <citation type="submission" date="2021-06" db="EMBL/GenBank/DDBJ databases">
        <authorList>
            <person name="Kallberg Y."/>
            <person name="Tangrot J."/>
            <person name="Rosling A."/>
        </authorList>
    </citation>
    <scope>NUCLEOTIDE SEQUENCE</scope>
    <source>
        <strain evidence="5">IA702</strain>
    </source>
</reference>
<feature type="region of interest" description="Disordered" evidence="3">
    <location>
        <begin position="45"/>
        <end position="64"/>
    </location>
</feature>
<dbReference type="InterPro" id="IPR000504">
    <property type="entry name" value="RRM_dom"/>
</dbReference>
<dbReference type="Pfam" id="PF00076">
    <property type="entry name" value="RRM_1"/>
    <property type="match status" value="3"/>
</dbReference>
<organism evidence="5 6">
    <name type="scientific">Paraglomus occultum</name>
    <dbReference type="NCBI Taxonomy" id="144539"/>
    <lineage>
        <taxon>Eukaryota</taxon>
        <taxon>Fungi</taxon>
        <taxon>Fungi incertae sedis</taxon>
        <taxon>Mucoromycota</taxon>
        <taxon>Glomeromycotina</taxon>
        <taxon>Glomeromycetes</taxon>
        <taxon>Paraglomerales</taxon>
        <taxon>Paraglomeraceae</taxon>
        <taxon>Paraglomus</taxon>
    </lineage>
</organism>
<evidence type="ECO:0000256" key="3">
    <source>
        <dbReference type="SAM" id="MobiDB-lite"/>
    </source>
</evidence>
<dbReference type="GO" id="GO:0005634">
    <property type="term" value="C:nucleus"/>
    <property type="evidence" value="ECO:0007669"/>
    <property type="project" value="TreeGrafter"/>
</dbReference>
<evidence type="ECO:0000313" key="6">
    <source>
        <dbReference type="Proteomes" id="UP000789572"/>
    </source>
</evidence>
<feature type="compositionally biased region" description="Low complexity" evidence="3">
    <location>
        <begin position="141"/>
        <end position="154"/>
    </location>
</feature>
<dbReference type="Gene3D" id="3.30.70.330">
    <property type="match status" value="3"/>
</dbReference>
<accession>A0A9N8ZWI4</accession>
<dbReference type="EMBL" id="CAJVPJ010000316">
    <property type="protein sequence ID" value="CAG8510721.1"/>
    <property type="molecule type" value="Genomic_DNA"/>
</dbReference>
<dbReference type="AlphaFoldDB" id="A0A9N8ZWI4"/>
<name>A0A9N8ZWI4_9GLOM</name>
<sequence length="739" mass="77712">MQGRDGRSKGHGIVLFATVGDAQKAIAAFDGHEWYGRRLEVREDRSAMDYPPPPPRTESANANSQNDVSLYEDNDVSTTPNGLSAASTEINNGASSSSQPSSPIEYVSVNDNININGTNVNANINGTITGNSSNQDDPAVTNGTTTAVSSTTSSPITNVSNANGLKDVGSIVQRQLFVGNLPFRVRWQDLKDLFRKAGNVIRADVAMGYDNRSKGHGTVLFATVDDAKSAIAMFHSYNWQGRVLEVREDRGYVEQSAKNVNNGPNQYDMNRHMTESLITHPAGHYAHGAPMLAPGAMYYPHRNIQAPPTNNYAGRFLFVGNLPFNCQWQDLKDLFRAAGNIIRADVSTNYDGRSRGFGTVLFATPEDAQNAVGMFNGYEYNGRALRVHFDKYTLPQMHPHNPPHPHMAPPAVHPHHRHHPHPPMMAPHNFHLGHPPPMHHPHFMAPTMGPFSPPLANPSLTSPPYPTTYNPLAHLGTPNSANNNATSFQQIGVVANSHATTSQSTAATQINQDQTLQAVQSTQFPSFGPIGKNSAGQSNTVSATLAAVGSFSSLVSPGTNGLALSGVNGTDTAYGTDAIPSLASSMAGTIGSGLGSMNSTTTSNTTYAHHSSNPSVSSTTSTSSTLSSVGVHSSASSTTAVEPSTSPTKASLLSSSASTPTSTTVQPDPLWDAATGMLTSSGGGNGSNNASTAVANVMMSALTGMTTGLEKATAGGAAVVPQPMAIPAGAAREVFGRSM</sequence>
<feature type="region of interest" description="Disordered" evidence="3">
    <location>
        <begin position="71"/>
        <end position="105"/>
    </location>
</feature>
<dbReference type="GO" id="GO:0003729">
    <property type="term" value="F:mRNA binding"/>
    <property type="evidence" value="ECO:0007669"/>
    <property type="project" value="TreeGrafter"/>
</dbReference>
<evidence type="ECO:0000256" key="1">
    <source>
        <dbReference type="ARBA" id="ARBA00022884"/>
    </source>
</evidence>
<proteinExistence type="predicted"/>
<feature type="region of interest" description="Disordered" evidence="3">
    <location>
        <begin position="399"/>
        <end position="419"/>
    </location>
</feature>
<dbReference type="InterPro" id="IPR050374">
    <property type="entry name" value="RRT5_SRSF_SR"/>
</dbReference>
<dbReference type="InterPro" id="IPR012677">
    <property type="entry name" value="Nucleotide-bd_a/b_plait_sf"/>
</dbReference>
<keyword evidence="1 2" id="KW-0694">RNA-binding</keyword>
<feature type="compositionally biased region" description="Pro residues" evidence="3">
    <location>
        <begin position="400"/>
        <end position="412"/>
    </location>
</feature>
<evidence type="ECO:0000256" key="2">
    <source>
        <dbReference type="PROSITE-ProRule" id="PRU00176"/>
    </source>
</evidence>
<dbReference type="PROSITE" id="PS50102">
    <property type="entry name" value="RRM"/>
    <property type="match status" value="3"/>
</dbReference>
<evidence type="ECO:0000259" key="4">
    <source>
        <dbReference type="PROSITE" id="PS50102"/>
    </source>
</evidence>
<dbReference type="FunFam" id="3.30.70.330:FF:000145">
    <property type="entry name" value="Putative RNP domain-containing protein"/>
    <property type="match status" value="2"/>
</dbReference>
<gene>
    <name evidence="5" type="ORF">POCULU_LOCUS3056</name>
</gene>
<feature type="domain" description="RRM" evidence="4">
    <location>
        <begin position="315"/>
        <end position="392"/>
    </location>
</feature>
<dbReference type="OrthoDB" id="1049195at2759"/>
<dbReference type="PANTHER" id="PTHR23003:SF64">
    <property type="entry name" value="RRM DOMAIN-CONTAINING PROTEIN"/>
    <property type="match status" value="1"/>
</dbReference>
<dbReference type="GO" id="GO:1990904">
    <property type="term" value="C:ribonucleoprotein complex"/>
    <property type="evidence" value="ECO:0007669"/>
    <property type="project" value="TreeGrafter"/>
</dbReference>
<dbReference type="PANTHER" id="PTHR23003">
    <property type="entry name" value="RNA RECOGNITION MOTIF RRM DOMAIN CONTAINING PROTEIN"/>
    <property type="match status" value="1"/>
</dbReference>
<evidence type="ECO:0000313" key="5">
    <source>
        <dbReference type="EMBL" id="CAG8510721.1"/>
    </source>
</evidence>
<keyword evidence="6" id="KW-1185">Reference proteome</keyword>
<dbReference type="InterPro" id="IPR035979">
    <property type="entry name" value="RBD_domain_sf"/>
</dbReference>
<dbReference type="SMART" id="SM00360">
    <property type="entry name" value="RRM"/>
    <property type="match status" value="2"/>
</dbReference>
<feature type="region of interest" description="Disordered" evidence="3">
    <location>
        <begin position="601"/>
        <end position="685"/>
    </location>
</feature>
<dbReference type="GO" id="GO:0005737">
    <property type="term" value="C:cytoplasm"/>
    <property type="evidence" value="ECO:0007669"/>
    <property type="project" value="TreeGrafter"/>
</dbReference>
<comment type="caution">
    <text evidence="5">The sequence shown here is derived from an EMBL/GenBank/DDBJ whole genome shotgun (WGS) entry which is preliminary data.</text>
</comment>
<protein>
    <submittedName>
        <fullName evidence="5">5700_t:CDS:1</fullName>
    </submittedName>
</protein>
<dbReference type="Proteomes" id="UP000789572">
    <property type="component" value="Unassembled WGS sequence"/>
</dbReference>
<feature type="domain" description="RRM" evidence="4">
    <location>
        <begin position="1"/>
        <end position="46"/>
    </location>
</feature>
<feature type="region of interest" description="Disordered" evidence="3">
    <location>
        <begin position="130"/>
        <end position="154"/>
    </location>
</feature>
<feature type="domain" description="RRM" evidence="4">
    <location>
        <begin position="174"/>
        <end position="251"/>
    </location>
</feature>